<sequence>MAALAGASPSQLNGMGRLEKSETALVGLGAQLCRHEASPLRASRARSMALRLRGGVRELESEEEWEEILRDEERLVVVDFTASWCGPCQRIAPAYAALAEEFGGALFVKIDVDVLGELAADLGVASMPTFQLYRHGELVDTLRGANEPALRMLLEQHI</sequence>
<feature type="domain" description="Thioredoxin" evidence="2">
    <location>
        <begin position="39"/>
        <end position="158"/>
    </location>
</feature>
<proteinExistence type="predicted"/>
<dbReference type="PRINTS" id="PR00421">
    <property type="entry name" value="THIOREDOXIN"/>
</dbReference>
<protein>
    <recommendedName>
        <fullName evidence="2">Thioredoxin domain-containing protein</fullName>
    </recommendedName>
</protein>
<dbReference type="Gene3D" id="3.40.30.10">
    <property type="entry name" value="Glutaredoxin"/>
    <property type="match status" value="1"/>
</dbReference>
<dbReference type="InterPro" id="IPR013766">
    <property type="entry name" value="Thioredoxin_domain"/>
</dbReference>
<dbReference type="PANTHER" id="PTHR46115">
    <property type="entry name" value="THIOREDOXIN-LIKE PROTEIN 1"/>
    <property type="match status" value="1"/>
</dbReference>
<evidence type="ECO:0000256" key="1">
    <source>
        <dbReference type="ARBA" id="ARBA00023157"/>
    </source>
</evidence>
<evidence type="ECO:0000259" key="2">
    <source>
        <dbReference type="PROSITE" id="PS51352"/>
    </source>
</evidence>
<reference evidence="3" key="1">
    <citation type="submission" date="2021-01" db="EMBL/GenBank/DDBJ databases">
        <authorList>
            <person name="Corre E."/>
            <person name="Pelletier E."/>
            <person name="Niang G."/>
            <person name="Scheremetjew M."/>
            <person name="Finn R."/>
            <person name="Kale V."/>
            <person name="Holt S."/>
            <person name="Cochrane G."/>
            <person name="Meng A."/>
            <person name="Brown T."/>
            <person name="Cohen L."/>
        </authorList>
    </citation>
    <scope>NUCLEOTIDE SEQUENCE</scope>
    <source>
        <strain evidence="3">PLY182g</strain>
    </source>
</reference>
<accession>A0A7S0PX45</accession>
<dbReference type="Pfam" id="PF00085">
    <property type="entry name" value="Thioredoxin"/>
    <property type="match status" value="1"/>
</dbReference>
<dbReference type="EMBL" id="HBEY01009084">
    <property type="protein sequence ID" value="CAD8601051.1"/>
    <property type="molecule type" value="Transcribed_RNA"/>
</dbReference>
<keyword evidence="1" id="KW-1015">Disulfide bond</keyword>
<dbReference type="SUPFAM" id="SSF52833">
    <property type="entry name" value="Thioredoxin-like"/>
    <property type="match status" value="1"/>
</dbReference>
<dbReference type="PROSITE" id="PS51352">
    <property type="entry name" value="THIOREDOXIN_2"/>
    <property type="match status" value="1"/>
</dbReference>
<dbReference type="AlphaFoldDB" id="A0A7S0PX45"/>
<dbReference type="PROSITE" id="PS00194">
    <property type="entry name" value="THIOREDOXIN_1"/>
    <property type="match status" value="1"/>
</dbReference>
<dbReference type="InterPro" id="IPR017937">
    <property type="entry name" value="Thioredoxin_CS"/>
</dbReference>
<dbReference type="CDD" id="cd02947">
    <property type="entry name" value="TRX_family"/>
    <property type="match status" value="1"/>
</dbReference>
<dbReference type="InterPro" id="IPR036249">
    <property type="entry name" value="Thioredoxin-like_sf"/>
</dbReference>
<organism evidence="3">
    <name type="scientific">Coccolithus braarudii</name>
    <dbReference type="NCBI Taxonomy" id="221442"/>
    <lineage>
        <taxon>Eukaryota</taxon>
        <taxon>Haptista</taxon>
        <taxon>Haptophyta</taxon>
        <taxon>Prymnesiophyceae</taxon>
        <taxon>Coccolithales</taxon>
        <taxon>Coccolithaceae</taxon>
        <taxon>Coccolithus</taxon>
    </lineage>
</organism>
<evidence type="ECO:0000313" key="3">
    <source>
        <dbReference type="EMBL" id="CAD8601051.1"/>
    </source>
</evidence>
<gene>
    <name evidence="3" type="ORF">CPEL01642_LOCUS4381</name>
</gene>
<name>A0A7S0PX45_9EUKA</name>